<feature type="signal peptide" evidence="1">
    <location>
        <begin position="1"/>
        <end position="23"/>
    </location>
</feature>
<comment type="caution">
    <text evidence="2">The sequence shown here is derived from an EMBL/GenBank/DDBJ whole genome shotgun (WGS) entry which is preliminary data.</text>
</comment>
<dbReference type="Proteomes" id="UP001218218">
    <property type="component" value="Unassembled WGS sequence"/>
</dbReference>
<gene>
    <name evidence="2" type="ORF">DFH08DRAFT_763875</name>
</gene>
<accession>A0AAD7AS74</accession>
<evidence type="ECO:0000313" key="2">
    <source>
        <dbReference type="EMBL" id="KAJ7366580.1"/>
    </source>
</evidence>
<evidence type="ECO:0000256" key="1">
    <source>
        <dbReference type="SAM" id="SignalP"/>
    </source>
</evidence>
<reference evidence="2" key="1">
    <citation type="submission" date="2023-03" db="EMBL/GenBank/DDBJ databases">
        <title>Massive genome expansion in bonnet fungi (Mycena s.s.) driven by repeated elements and novel gene families across ecological guilds.</title>
        <authorList>
            <consortium name="Lawrence Berkeley National Laboratory"/>
            <person name="Harder C.B."/>
            <person name="Miyauchi S."/>
            <person name="Viragh M."/>
            <person name="Kuo A."/>
            <person name="Thoen E."/>
            <person name="Andreopoulos B."/>
            <person name="Lu D."/>
            <person name="Skrede I."/>
            <person name="Drula E."/>
            <person name="Henrissat B."/>
            <person name="Morin E."/>
            <person name="Kohler A."/>
            <person name="Barry K."/>
            <person name="LaButti K."/>
            <person name="Morin E."/>
            <person name="Salamov A."/>
            <person name="Lipzen A."/>
            <person name="Mereny Z."/>
            <person name="Hegedus B."/>
            <person name="Baldrian P."/>
            <person name="Stursova M."/>
            <person name="Weitz H."/>
            <person name="Taylor A."/>
            <person name="Grigoriev I.V."/>
            <person name="Nagy L.G."/>
            <person name="Martin F."/>
            <person name="Kauserud H."/>
        </authorList>
    </citation>
    <scope>NUCLEOTIDE SEQUENCE</scope>
    <source>
        <strain evidence="2">CBHHK002</strain>
    </source>
</reference>
<organism evidence="2 3">
    <name type="scientific">Mycena albidolilacea</name>
    <dbReference type="NCBI Taxonomy" id="1033008"/>
    <lineage>
        <taxon>Eukaryota</taxon>
        <taxon>Fungi</taxon>
        <taxon>Dikarya</taxon>
        <taxon>Basidiomycota</taxon>
        <taxon>Agaricomycotina</taxon>
        <taxon>Agaricomycetes</taxon>
        <taxon>Agaricomycetidae</taxon>
        <taxon>Agaricales</taxon>
        <taxon>Marasmiineae</taxon>
        <taxon>Mycenaceae</taxon>
        <taxon>Mycena</taxon>
    </lineage>
</organism>
<dbReference type="EMBL" id="JARIHO010000002">
    <property type="protein sequence ID" value="KAJ7366580.1"/>
    <property type="molecule type" value="Genomic_DNA"/>
</dbReference>
<feature type="chain" id="PRO_5042165159" evidence="1">
    <location>
        <begin position="24"/>
        <end position="396"/>
    </location>
</feature>
<name>A0AAD7AS74_9AGAR</name>
<proteinExistence type="predicted"/>
<keyword evidence="3" id="KW-1185">Reference proteome</keyword>
<protein>
    <submittedName>
        <fullName evidence="2">Uncharacterized protein</fullName>
    </submittedName>
</protein>
<dbReference type="AlphaFoldDB" id="A0AAD7AS74"/>
<sequence>MLSWRRSLFLLIFLLSILGLFYSVPYLQSAPGVYVSGVSDASTTANSSSTPILLVSAFFPLSKSKHTIREYEWWLCQFLRPITTDIYFYTSVEMAPLVRKCRGDLPITIDTTFASPFDIPPLREFREQYRGQLELDRERDVHQSEELYAAWNGKPFFLDEAVKTLARQGKTYEYAFWNDAGSFRIVHGFTEWPSFVRVDEIWREGSALSGEKPEDLLFYPVCRVPHPSYMNWQENTGPVDGYFSEASFFGGPPQTISWWRETYYAYHDHYLRQGLFVGKDQNLIFALFLMFPSRIIGVWLDDPDAPAHKEMGPISDAAHEGNLGSCGENWFYYQFWLAKLADRVAMNEIWENAARWSWGGWRKRHECRLTRVVWVKNLLHRQFGSSWNPPVSSIDV</sequence>
<keyword evidence="1" id="KW-0732">Signal</keyword>
<evidence type="ECO:0000313" key="3">
    <source>
        <dbReference type="Proteomes" id="UP001218218"/>
    </source>
</evidence>